<name>A0AAN7C4M6_9PEZI</name>
<dbReference type="InterPro" id="IPR013094">
    <property type="entry name" value="AB_hydrolase_3"/>
</dbReference>
<dbReference type="PANTHER" id="PTHR48081">
    <property type="entry name" value="AB HYDROLASE SUPERFAMILY PROTEIN C4A8.06C"/>
    <property type="match status" value="1"/>
</dbReference>
<feature type="domain" description="Alpha/beta hydrolase fold-3" evidence="2">
    <location>
        <begin position="78"/>
        <end position="193"/>
    </location>
</feature>
<dbReference type="Proteomes" id="UP001303760">
    <property type="component" value="Unassembled WGS sequence"/>
</dbReference>
<dbReference type="SUPFAM" id="SSF53474">
    <property type="entry name" value="alpha/beta-Hydrolases"/>
    <property type="match status" value="1"/>
</dbReference>
<dbReference type="AlphaFoldDB" id="A0AAN7C4M6"/>
<protein>
    <submittedName>
        <fullName evidence="3">Alpha/Beta hydrolase protein</fullName>
    </submittedName>
</protein>
<evidence type="ECO:0000259" key="2">
    <source>
        <dbReference type="Pfam" id="PF07859"/>
    </source>
</evidence>
<accession>A0AAN7C4M6</accession>
<dbReference type="Gene3D" id="3.40.50.1820">
    <property type="entry name" value="alpha/beta hydrolase"/>
    <property type="match status" value="1"/>
</dbReference>
<keyword evidence="1 3" id="KW-0378">Hydrolase</keyword>
<reference evidence="3" key="2">
    <citation type="submission" date="2023-05" db="EMBL/GenBank/DDBJ databases">
        <authorList>
            <consortium name="Lawrence Berkeley National Laboratory"/>
            <person name="Steindorff A."/>
            <person name="Hensen N."/>
            <person name="Bonometti L."/>
            <person name="Westerberg I."/>
            <person name="Brannstrom I.O."/>
            <person name="Guillou S."/>
            <person name="Cros-Aarteil S."/>
            <person name="Calhoun S."/>
            <person name="Haridas S."/>
            <person name="Kuo A."/>
            <person name="Mondo S."/>
            <person name="Pangilinan J."/>
            <person name="Riley R."/>
            <person name="Labutti K."/>
            <person name="Andreopoulos B."/>
            <person name="Lipzen A."/>
            <person name="Chen C."/>
            <person name="Yanf M."/>
            <person name="Daum C."/>
            <person name="Ng V."/>
            <person name="Clum A."/>
            <person name="Ohm R."/>
            <person name="Martin F."/>
            <person name="Silar P."/>
            <person name="Natvig D."/>
            <person name="Lalanne C."/>
            <person name="Gautier V."/>
            <person name="Ament-Velasquez S.L."/>
            <person name="Kruys A."/>
            <person name="Hutchinson M.I."/>
            <person name="Powell A.J."/>
            <person name="Barry K."/>
            <person name="Miller A.N."/>
            <person name="Grigoriev I.V."/>
            <person name="Debuchy R."/>
            <person name="Gladieux P."/>
            <person name="Thoren M.H."/>
            <person name="Johannesson H."/>
        </authorList>
    </citation>
    <scope>NUCLEOTIDE SEQUENCE</scope>
    <source>
        <strain evidence="3">CBS 532.94</strain>
    </source>
</reference>
<dbReference type="InterPro" id="IPR050300">
    <property type="entry name" value="GDXG_lipolytic_enzyme"/>
</dbReference>
<organism evidence="3 4">
    <name type="scientific">Achaetomium macrosporum</name>
    <dbReference type="NCBI Taxonomy" id="79813"/>
    <lineage>
        <taxon>Eukaryota</taxon>
        <taxon>Fungi</taxon>
        <taxon>Dikarya</taxon>
        <taxon>Ascomycota</taxon>
        <taxon>Pezizomycotina</taxon>
        <taxon>Sordariomycetes</taxon>
        <taxon>Sordariomycetidae</taxon>
        <taxon>Sordariales</taxon>
        <taxon>Chaetomiaceae</taxon>
        <taxon>Achaetomium</taxon>
    </lineage>
</organism>
<comment type="caution">
    <text evidence="3">The sequence shown here is derived from an EMBL/GenBank/DDBJ whole genome shotgun (WGS) entry which is preliminary data.</text>
</comment>
<evidence type="ECO:0000256" key="1">
    <source>
        <dbReference type="ARBA" id="ARBA00022801"/>
    </source>
</evidence>
<dbReference type="InterPro" id="IPR029058">
    <property type="entry name" value="AB_hydrolase_fold"/>
</dbReference>
<dbReference type="PANTHER" id="PTHR48081:SF8">
    <property type="entry name" value="ALPHA_BETA HYDROLASE FOLD-3 DOMAIN-CONTAINING PROTEIN-RELATED"/>
    <property type="match status" value="1"/>
</dbReference>
<sequence length="339" mass="37490">MAGAAARLKYSLITFVAQKLLTDSMLWYKEAKKYFISPRPQESDLVKTYPVRKSLPIRIFFPSTYNPSQPTTTKLPTLLTIHSGGYVVGTATENDSWNRTFSTRHSFLVIALNYAKAPGNPFPGPIYDVEALIGYILSDSSLPVDSNHVALAGWSAGGNLVLAASQLPSLRGRIHAVVPFYPLTDRTTTSDEKACGRWYKPSLGGPDTRLDNPLVSPFFYTRGEPAELDMLAPEALWMACKLAGKRIPGLDEVVGRHEKVGKGLLTTEGDERFAWETTMEDGSRYRWLLVPDTIHGYDQNNFEGLTRDPVLMEDARIKAAKVIDLVGTWLLEGPLKAGP</sequence>
<evidence type="ECO:0000313" key="4">
    <source>
        <dbReference type="Proteomes" id="UP001303760"/>
    </source>
</evidence>
<dbReference type="GO" id="GO:0016787">
    <property type="term" value="F:hydrolase activity"/>
    <property type="evidence" value="ECO:0007669"/>
    <property type="project" value="UniProtKB-KW"/>
</dbReference>
<dbReference type="EMBL" id="MU860311">
    <property type="protein sequence ID" value="KAK4234957.1"/>
    <property type="molecule type" value="Genomic_DNA"/>
</dbReference>
<proteinExistence type="predicted"/>
<dbReference type="Pfam" id="PF07859">
    <property type="entry name" value="Abhydrolase_3"/>
    <property type="match status" value="1"/>
</dbReference>
<reference evidence="3" key="1">
    <citation type="journal article" date="2023" name="Mol. Phylogenet. Evol.">
        <title>Genome-scale phylogeny and comparative genomics of the fungal order Sordariales.</title>
        <authorList>
            <person name="Hensen N."/>
            <person name="Bonometti L."/>
            <person name="Westerberg I."/>
            <person name="Brannstrom I.O."/>
            <person name="Guillou S."/>
            <person name="Cros-Aarteil S."/>
            <person name="Calhoun S."/>
            <person name="Haridas S."/>
            <person name="Kuo A."/>
            <person name="Mondo S."/>
            <person name="Pangilinan J."/>
            <person name="Riley R."/>
            <person name="LaButti K."/>
            <person name="Andreopoulos B."/>
            <person name="Lipzen A."/>
            <person name="Chen C."/>
            <person name="Yan M."/>
            <person name="Daum C."/>
            <person name="Ng V."/>
            <person name="Clum A."/>
            <person name="Steindorff A."/>
            <person name="Ohm R.A."/>
            <person name="Martin F."/>
            <person name="Silar P."/>
            <person name="Natvig D.O."/>
            <person name="Lalanne C."/>
            <person name="Gautier V."/>
            <person name="Ament-Velasquez S.L."/>
            <person name="Kruys A."/>
            <person name="Hutchinson M.I."/>
            <person name="Powell A.J."/>
            <person name="Barry K."/>
            <person name="Miller A.N."/>
            <person name="Grigoriev I.V."/>
            <person name="Debuchy R."/>
            <person name="Gladieux P."/>
            <person name="Hiltunen Thoren M."/>
            <person name="Johannesson H."/>
        </authorList>
    </citation>
    <scope>NUCLEOTIDE SEQUENCE</scope>
    <source>
        <strain evidence="3">CBS 532.94</strain>
    </source>
</reference>
<keyword evidence="4" id="KW-1185">Reference proteome</keyword>
<evidence type="ECO:0000313" key="3">
    <source>
        <dbReference type="EMBL" id="KAK4234957.1"/>
    </source>
</evidence>
<gene>
    <name evidence="3" type="ORF">C8A03DRAFT_46808</name>
</gene>